<gene>
    <name evidence="1" type="ORF">L6452_33312</name>
</gene>
<keyword evidence="2" id="KW-1185">Reference proteome</keyword>
<accession>A0ACB8Z7D6</accession>
<protein>
    <submittedName>
        <fullName evidence="1">Uncharacterized protein</fullName>
    </submittedName>
</protein>
<organism evidence="1 2">
    <name type="scientific">Arctium lappa</name>
    <name type="common">Greater burdock</name>
    <name type="synonym">Lappa major</name>
    <dbReference type="NCBI Taxonomy" id="4217"/>
    <lineage>
        <taxon>Eukaryota</taxon>
        <taxon>Viridiplantae</taxon>
        <taxon>Streptophyta</taxon>
        <taxon>Embryophyta</taxon>
        <taxon>Tracheophyta</taxon>
        <taxon>Spermatophyta</taxon>
        <taxon>Magnoliopsida</taxon>
        <taxon>eudicotyledons</taxon>
        <taxon>Gunneridae</taxon>
        <taxon>Pentapetalae</taxon>
        <taxon>asterids</taxon>
        <taxon>campanulids</taxon>
        <taxon>Asterales</taxon>
        <taxon>Asteraceae</taxon>
        <taxon>Carduoideae</taxon>
        <taxon>Cardueae</taxon>
        <taxon>Arctiinae</taxon>
        <taxon>Arctium</taxon>
    </lineage>
</organism>
<evidence type="ECO:0000313" key="1">
    <source>
        <dbReference type="EMBL" id="KAI3693477.1"/>
    </source>
</evidence>
<dbReference type="EMBL" id="CM042057">
    <property type="protein sequence ID" value="KAI3693477.1"/>
    <property type="molecule type" value="Genomic_DNA"/>
</dbReference>
<name>A0ACB8Z7D6_ARCLA</name>
<evidence type="ECO:0000313" key="2">
    <source>
        <dbReference type="Proteomes" id="UP001055879"/>
    </source>
</evidence>
<proteinExistence type="predicted"/>
<comment type="caution">
    <text evidence="1">The sequence shown here is derived from an EMBL/GenBank/DDBJ whole genome shotgun (WGS) entry which is preliminary data.</text>
</comment>
<sequence length="110" mass="12600">MYGSVVCNCVASSSYKEEKDLCFFIVMYGYWLCLLIDEPMNKVFVGDKVDGLCFLCHMLAEISLHLFPQTPPSSSTRLTWLLLLLVFFLLEFFRFASYIGRHGMNPSCSC</sequence>
<reference evidence="2" key="1">
    <citation type="journal article" date="2022" name="Mol. Ecol. Resour.">
        <title>The genomes of chicory, endive, great burdock and yacon provide insights into Asteraceae palaeo-polyploidization history and plant inulin production.</title>
        <authorList>
            <person name="Fan W."/>
            <person name="Wang S."/>
            <person name="Wang H."/>
            <person name="Wang A."/>
            <person name="Jiang F."/>
            <person name="Liu H."/>
            <person name="Zhao H."/>
            <person name="Xu D."/>
            <person name="Zhang Y."/>
        </authorList>
    </citation>
    <scope>NUCLEOTIDE SEQUENCE [LARGE SCALE GENOMIC DNA]</scope>
    <source>
        <strain evidence="2">cv. Niubang</strain>
    </source>
</reference>
<reference evidence="1 2" key="2">
    <citation type="journal article" date="2022" name="Mol. Ecol. Resour.">
        <title>The genomes of chicory, endive, great burdock and yacon provide insights into Asteraceae paleo-polyploidization history and plant inulin production.</title>
        <authorList>
            <person name="Fan W."/>
            <person name="Wang S."/>
            <person name="Wang H."/>
            <person name="Wang A."/>
            <person name="Jiang F."/>
            <person name="Liu H."/>
            <person name="Zhao H."/>
            <person name="Xu D."/>
            <person name="Zhang Y."/>
        </authorList>
    </citation>
    <scope>NUCLEOTIDE SEQUENCE [LARGE SCALE GENOMIC DNA]</scope>
    <source>
        <strain evidence="2">cv. Niubang</strain>
    </source>
</reference>
<dbReference type="Proteomes" id="UP001055879">
    <property type="component" value="Linkage Group LG11"/>
</dbReference>